<keyword evidence="5" id="KW-1185">Reference proteome</keyword>
<dbReference type="Gene3D" id="3.40.50.300">
    <property type="entry name" value="P-loop containing nucleotide triphosphate hydrolases"/>
    <property type="match status" value="1"/>
</dbReference>
<dbReference type="Pfam" id="PF19263">
    <property type="entry name" value="DUF5906"/>
    <property type="match status" value="1"/>
</dbReference>
<sequence>MNHILQMLSKLLSEAKEAIDRQGLIAILTLSIGNGNEIEETAQGEAIYSKLIDKLQINIPKDKDYRPNIYSYFGIQKKPNDTVLMEMMIEVFHIKRFNSELFVFKANGWQKINKDELQGLVSKMIQVLFIDYKPSQSTLRNVVDGLQKSTDVEELVEDKQYIGCGPNMFNLNTFEVVKNCIDIFPKTRLNIEIDKGDVINENIPDHFSKYMLELANFDTDLKHFLIQHTAILLTANTKLRRGLILHGAANNGKSVYIKLLKSFFHQNDVISKTLNELGGRFDKESLIGKRLMASDEIGEARINEKVVNDFKKLLSVEPIHVDRKGQTQVEVTLDLKLIFNTNAVLNFPSEHAKALERRIAVIPCEYYVEKADPDLIEKLQDEKKEIFLYLMYVYKQIVKNDIEYLQNDRVTEISHDWLNFGYEFVSSRSVSIPNQKACINLLRKLIAIKPGSRIKVSRLNEVIRDEIKVSSQVINDLVQANFNVQSRLNNGYKYWVDLGWKETDKKDDMISFDKNENVTDDEFLYEDDLNLGWEDFDDE</sequence>
<dbReference type="EMBL" id="SRJF01000001">
    <property type="protein sequence ID" value="TGA80878.1"/>
    <property type="molecule type" value="Genomic_DNA"/>
</dbReference>
<evidence type="ECO:0000256" key="2">
    <source>
        <dbReference type="ARBA" id="ARBA00022840"/>
    </source>
</evidence>
<organism evidence="4 5">
    <name type="scientific">Staphylococcus croceilyticus</name>
    <dbReference type="NCBI Taxonomy" id="319942"/>
    <lineage>
        <taxon>Bacteria</taxon>
        <taxon>Bacillati</taxon>
        <taxon>Bacillota</taxon>
        <taxon>Bacilli</taxon>
        <taxon>Bacillales</taxon>
        <taxon>Staphylococcaceae</taxon>
        <taxon>Staphylococcus</taxon>
    </lineage>
</organism>
<proteinExistence type="predicted"/>
<evidence type="ECO:0000313" key="5">
    <source>
        <dbReference type="Proteomes" id="UP000298482"/>
    </source>
</evidence>
<dbReference type="RefSeq" id="WP_103329648.1">
    <property type="nucleotide sequence ID" value="NZ_PPRD01000077.1"/>
</dbReference>
<dbReference type="InterPro" id="IPR045455">
    <property type="entry name" value="NrS-1_pol-like_helicase"/>
</dbReference>
<comment type="caution">
    <text evidence="4">The sequence shown here is derived from an EMBL/GenBank/DDBJ whole genome shotgun (WGS) entry which is preliminary data.</text>
</comment>
<dbReference type="PROSITE" id="PS51206">
    <property type="entry name" value="SF3_HELICASE_1"/>
    <property type="match status" value="1"/>
</dbReference>
<keyword evidence="2" id="KW-0067">ATP-binding</keyword>
<name>A0ABY2KFP0_9STAP</name>
<evidence type="ECO:0000313" key="4">
    <source>
        <dbReference type="EMBL" id="TGA80878.1"/>
    </source>
</evidence>
<keyword evidence="1" id="KW-0547">Nucleotide-binding</keyword>
<gene>
    <name evidence="4" type="ORF">E2556_00725</name>
</gene>
<dbReference type="Proteomes" id="UP000298482">
    <property type="component" value="Unassembled WGS sequence"/>
</dbReference>
<evidence type="ECO:0000256" key="1">
    <source>
        <dbReference type="ARBA" id="ARBA00022741"/>
    </source>
</evidence>
<accession>A0ABY2KFP0</accession>
<feature type="domain" description="SF3 helicase" evidence="3">
    <location>
        <begin position="216"/>
        <end position="377"/>
    </location>
</feature>
<reference evidence="4 5" key="1">
    <citation type="submission" date="2019-04" db="EMBL/GenBank/DDBJ databases">
        <title>Genomic characterization of Staphylococcus petrasii strains.</title>
        <authorList>
            <person name="Vrbovska V."/>
            <person name="Kovarovic V."/>
            <person name="Maslanova I."/>
            <person name="Indrakova A."/>
            <person name="Petras P."/>
            <person name="Sedo O."/>
            <person name="Svec P."/>
            <person name="Fisarova L."/>
            <person name="Sedlacek I."/>
            <person name="Doskar J."/>
            <person name="Pantucek R."/>
        </authorList>
    </citation>
    <scope>NUCLEOTIDE SEQUENCE [LARGE SCALE GENOMIC DNA]</scope>
    <source>
        <strain evidence="4 5">CCM 8421</strain>
    </source>
</reference>
<dbReference type="SUPFAM" id="SSF52540">
    <property type="entry name" value="P-loop containing nucleoside triphosphate hydrolases"/>
    <property type="match status" value="1"/>
</dbReference>
<dbReference type="InterPro" id="IPR027417">
    <property type="entry name" value="P-loop_NTPase"/>
</dbReference>
<dbReference type="InterPro" id="IPR014015">
    <property type="entry name" value="Helicase_SF3_DNA-vir"/>
</dbReference>
<protein>
    <submittedName>
        <fullName evidence="4">DNA primase</fullName>
    </submittedName>
</protein>
<evidence type="ECO:0000259" key="3">
    <source>
        <dbReference type="PROSITE" id="PS51206"/>
    </source>
</evidence>